<comment type="caution">
    <text evidence="2">The sequence shown here is derived from an EMBL/GenBank/DDBJ whole genome shotgun (WGS) entry which is preliminary data.</text>
</comment>
<dbReference type="EMBL" id="JAPFFF010000173">
    <property type="protein sequence ID" value="KAK8835364.1"/>
    <property type="molecule type" value="Genomic_DNA"/>
</dbReference>
<keyword evidence="3" id="KW-1185">Reference proteome</keyword>
<dbReference type="Proteomes" id="UP001470230">
    <property type="component" value="Unassembled WGS sequence"/>
</dbReference>
<evidence type="ECO:0000313" key="1">
    <source>
        <dbReference type="EMBL" id="KAK8835364.1"/>
    </source>
</evidence>
<proteinExistence type="predicted"/>
<dbReference type="EMBL" id="JAPFFF010000005">
    <property type="protein sequence ID" value="KAK8888920.1"/>
    <property type="molecule type" value="Genomic_DNA"/>
</dbReference>
<reference evidence="2 3" key="1">
    <citation type="submission" date="2024-04" db="EMBL/GenBank/DDBJ databases">
        <title>Tritrichomonas musculus Genome.</title>
        <authorList>
            <person name="Alves-Ferreira E."/>
            <person name="Grigg M."/>
            <person name="Lorenzi H."/>
            <person name="Galac M."/>
        </authorList>
    </citation>
    <scope>NUCLEOTIDE SEQUENCE [LARGE SCALE GENOMIC DNA]</scope>
    <source>
        <strain evidence="2 3">EAF2021</strain>
    </source>
</reference>
<evidence type="ECO:0008006" key="4">
    <source>
        <dbReference type="Google" id="ProtNLM"/>
    </source>
</evidence>
<name>A0ABR2KG02_9EUKA</name>
<organism evidence="2 3">
    <name type="scientific">Tritrichomonas musculus</name>
    <dbReference type="NCBI Taxonomy" id="1915356"/>
    <lineage>
        <taxon>Eukaryota</taxon>
        <taxon>Metamonada</taxon>
        <taxon>Parabasalia</taxon>
        <taxon>Tritrichomonadida</taxon>
        <taxon>Tritrichomonadidae</taxon>
        <taxon>Tritrichomonas</taxon>
    </lineage>
</organism>
<sequence length="180" mass="21089">MIQNDESSPDSEIINQMNIHFSLLRKQTGKCSVPSKISDEIHSIILFSLQSPNIISFLEKSGLIFFDKCCGINLSILSKKIFSCKSRISECFRRERWGSSFANEKTYKQLMHDFLPLNQTRFWSLREYPQESKILKLIAQYPQIVRTKIEPVQVEKKIEDSPFELTLQKDIFSWTLFDDL</sequence>
<gene>
    <name evidence="1" type="ORF">M9Y10_012890</name>
    <name evidence="2" type="ORF">M9Y10_033661</name>
</gene>
<accession>A0ABR2KG02</accession>
<evidence type="ECO:0000313" key="2">
    <source>
        <dbReference type="EMBL" id="KAK8888920.1"/>
    </source>
</evidence>
<protein>
    <recommendedName>
        <fullName evidence="4">Initiator binding domain-containing protein</fullName>
    </recommendedName>
</protein>
<evidence type="ECO:0000313" key="3">
    <source>
        <dbReference type="Proteomes" id="UP001470230"/>
    </source>
</evidence>